<dbReference type="GO" id="GO:0071978">
    <property type="term" value="P:bacterial-type flagellum-dependent swarming motility"/>
    <property type="evidence" value="ECO:0007669"/>
    <property type="project" value="TreeGrafter"/>
</dbReference>
<feature type="domain" description="Flagellar motor switch protein FliN-like C-terminal" evidence="4">
    <location>
        <begin position="223"/>
        <end position="290"/>
    </location>
</feature>
<dbReference type="PANTHER" id="PTHR30034:SF5">
    <property type="entry name" value="SECRETION SYSTEM APPARATUS PROTEIN SSAQ"/>
    <property type="match status" value="1"/>
</dbReference>
<dbReference type="SUPFAM" id="SSF101801">
    <property type="entry name" value="Surface presentation of antigens (SPOA)"/>
    <property type="match status" value="1"/>
</dbReference>
<dbReference type="InterPro" id="IPR036429">
    <property type="entry name" value="SpoA-like_sf"/>
</dbReference>
<dbReference type="Proteomes" id="UP000295134">
    <property type="component" value="Chromosome"/>
</dbReference>
<dbReference type="AlphaFoldDB" id="A0A4P7KPK8"/>
<comment type="similarity">
    <text evidence="1">Belongs to the FliN/MopA/SpaO family.</text>
</comment>
<dbReference type="EMBL" id="CP038613">
    <property type="protein sequence ID" value="QBY41781.1"/>
    <property type="molecule type" value="Genomic_DNA"/>
</dbReference>
<dbReference type="Proteomes" id="UP001177592">
    <property type="component" value="Chromosome"/>
</dbReference>
<keyword evidence="3" id="KW-0843">Virulence</keyword>
<protein>
    <recommendedName>
        <fullName evidence="2">Surface presentation of antigens protein SpaO</fullName>
    </recommendedName>
</protein>
<evidence type="ECO:0000259" key="4">
    <source>
        <dbReference type="Pfam" id="PF01052"/>
    </source>
</evidence>
<keyword evidence="10" id="KW-1185">Reference proteome</keyword>
<gene>
    <name evidence="6" type="primary">spaO_1</name>
    <name evidence="6" type="ORF">ArsFIN_03100</name>
    <name evidence="7" type="ORF">QE210_00935</name>
    <name evidence="8" type="ORF">QE258_01060</name>
</gene>
<name>A0A4P7KPK8_9GAMM</name>
<dbReference type="InterPro" id="IPR058805">
    <property type="entry name" value="SpaO_FliMN_C_rel"/>
</dbReference>
<dbReference type="PANTHER" id="PTHR30034">
    <property type="entry name" value="FLAGELLAR MOTOR SWITCH PROTEIN FLIM"/>
    <property type="match status" value="1"/>
</dbReference>
<reference evidence="7" key="2">
    <citation type="submission" date="2023-04" db="EMBL/GenBank/DDBJ databases">
        <title>Genome dynamics across the evolutionary transition to endosymbiosis.</title>
        <authorList>
            <person name="Siozios S."/>
            <person name="Nadal-Jimenez P."/>
            <person name="Azagi T."/>
            <person name="Sprong H."/>
            <person name="Frost C.L."/>
            <person name="Parratt S.R."/>
            <person name="Taylor G."/>
            <person name="Brettell L."/>
            <person name="Lew K.C."/>
            <person name="Croft L."/>
            <person name="King K.C."/>
            <person name="Brockhurst M.A."/>
            <person name="Hypsa V."/>
            <person name="Novakova E."/>
            <person name="Darby A.C."/>
            <person name="Hurst G.D.D."/>
        </authorList>
    </citation>
    <scope>NUCLEOTIDE SEQUENCE</scope>
    <source>
        <strain evidence="8">ANv_CAN</strain>
        <strain evidence="7">APv</strain>
    </source>
</reference>
<evidence type="ECO:0000256" key="1">
    <source>
        <dbReference type="ARBA" id="ARBA00009226"/>
    </source>
</evidence>
<evidence type="ECO:0000313" key="10">
    <source>
        <dbReference type="Proteomes" id="UP001177592"/>
    </source>
</evidence>
<evidence type="ECO:0000313" key="8">
    <source>
        <dbReference type="EMBL" id="WGM06012.1"/>
    </source>
</evidence>
<dbReference type="PRINTS" id="PR01339">
    <property type="entry name" value="TYPE3OMOPROT"/>
</dbReference>
<dbReference type="InterPro" id="IPR001543">
    <property type="entry name" value="FliN-like_C"/>
</dbReference>
<dbReference type="Proteomes" id="UP001177595">
    <property type="component" value="Chromosome"/>
</dbReference>
<keyword evidence="7" id="KW-0966">Cell projection</keyword>
<dbReference type="GO" id="GO:0009306">
    <property type="term" value="P:protein secretion"/>
    <property type="evidence" value="ECO:0007669"/>
    <property type="project" value="InterPro"/>
</dbReference>
<dbReference type="GO" id="GO:0050918">
    <property type="term" value="P:positive chemotaxis"/>
    <property type="evidence" value="ECO:0007669"/>
    <property type="project" value="TreeGrafter"/>
</dbReference>
<dbReference type="KEGG" id="ans:ArsFIN_03100"/>
<evidence type="ECO:0000256" key="2">
    <source>
        <dbReference type="ARBA" id="ARBA00021925"/>
    </source>
</evidence>
<evidence type="ECO:0000313" key="9">
    <source>
        <dbReference type="Proteomes" id="UP000295134"/>
    </source>
</evidence>
<dbReference type="EMBL" id="CP123523">
    <property type="protein sequence ID" value="WGM06012.1"/>
    <property type="molecule type" value="Genomic_DNA"/>
</dbReference>
<organism evidence="6 9">
    <name type="scientific">Arsenophonus nasoniae</name>
    <name type="common">son-killer infecting Nasonia vitripennis</name>
    <dbReference type="NCBI Taxonomy" id="638"/>
    <lineage>
        <taxon>Bacteria</taxon>
        <taxon>Pseudomonadati</taxon>
        <taxon>Pseudomonadota</taxon>
        <taxon>Gammaproteobacteria</taxon>
        <taxon>Enterobacterales</taxon>
        <taxon>Morganellaceae</taxon>
        <taxon>Arsenophonus</taxon>
    </lineage>
</organism>
<evidence type="ECO:0000313" key="7">
    <source>
        <dbReference type="EMBL" id="WGM01724.1"/>
    </source>
</evidence>
<dbReference type="Pfam" id="PF01052">
    <property type="entry name" value="FliMN_C"/>
    <property type="match status" value="1"/>
</dbReference>
<accession>A0A4P7KPK8</accession>
<sequence length="298" mass="33461">MKGKLSLRTSRYADKKPAFIALSAHYPGEEIITDSYCFVLLLQQPKLQLTVYLPIEIALSQYLTMLAPLPWLSIPASYLIELLQEQLTTISIPQLGEFQIQVTQFDCLQQPIDAIRITSSLGQILIVDTNGTAPLKENGYANLPLQVRFSIGYSRLKQQLFRTLQTGDILLLQQSLTYLSVETLPLFHYTWQPQGNIMLEQPVTSDQDDHNASPESSTAIFDLNQLALKVNFILQRQTFSLNTIKSWQTGTQLRLNSDAHCAIALEINGQIFAKGELIQVGEQLAVELHTLLSTEQEG</sequence>
<dbReference type="RefSeq" id="WP_026822622.1">
    <property type="nucleotide sequence ID" value="NZ_CP038613.1"/>
</dbReference>
<keyword evidence="7" id="KW-0282">Flagellum</keyword>
<dbReference type="EMBL" id="CP123504">
    <property type="protein sequence ID" value="WGM01724.1"/>
    <property type="molecule type" value="Genomic_DNA"/>
</dbReference>
<keyword evidence="7" id="KW-0969">Cilium</keyword>
<reference evidence="6 9" key="1">
    <citation type="submission" date="2019-03" db="EMBL/GenBank/DDBJ databases">
        <title>Long-read sequencing reveals hyperdense prophage content in a complex bacterial symbiont genome.</title>
        <authorList>
            <person name="Frost C.L."/>
            <person name="Siozios S."/>
            <person name="Nadal-Jimenez P."/>
            <person name="Brockhurst M.A."/>
            <person name="King K.C."/>
            <person name="Darby A.C."/>
            <person name="Hurst G.D.D."/>
        </authorList>
    </citation>
    <scope>NUCLEOTIDE SEQUENCE [LARGE SCALE GENOMIC DNA]</scope>
    <source>
        <strain evidence="6 9">FIN</strain>
    </source>
</reference>
<evidence type="ECO:0000256" key="3">
    <source>
        <dbReference type="ARBA" id="ARBA00023026"/>
    </source>
</evidence>
<feature type="domain" description="SpaO FliM/N C-terminal related" evidence="5">
    <location>
        <begin position="141"/>
        <end position="201"/>
    </location>
</feature>
<dbReference type="InterPro" id="IPR003283">
    <property type="entry name" value="T3SS_OMP_SpaO"/>
</dbReference>
<evidence type="ECO:0000313" key="6">
    <source>
        <dbReference type="EMBL" id="QBY41781.1"/>
    </source>
</evidence>
<evidence type="ECO:0000259" key="5">
    <source>
        <dbReference type="Pfam" id="PF26304"/>
    </source>
</evidence>
<dbReference type="Gene3D" id="2.30.330.10">
    <property type="entry name" value="SpoA-like"/>
    <property type="match status" value="1"/>
</dbReference>
<proteinExistence type="inferred from homology"/>
<dbReference type="Pfam" id="PF26304">
    <property type="entry name" value="FliMN_C_rel"/>
    <property type="match status" value="1"/>
</dbReference>
<dbReference type="GeneID" id="96875613"/>